<dbReference type="InterPro" id="IPR052343">
    <property type="entry name" value="Retrotransposon-Effector_Assoc"/>
</dbReference>
<dbReference type="InterPro" id="IPR043502">
    <property type="entry name" value="DNA/RNA_pol_sf"/>
</dbReference>
<dbReference type="PANTHER" id="PTHR46890">
    <property type="entry name" value="NON-LTR RETROLELEMENT REVERSE TRANSCRIPTASE-LIKE PROTEIN-RELATED"/>
    <property type="match status" value="1"/>
</dbReference>
<protein>
    <recommendedName>
        <fullName evidence="1">Reverse transcriptase domain-containing protein</fullName>
    </recommendedName>
</protein>
<dbReference type="SUPFAM" id="SSF56672">
    <property type="entry name" value="DNA/RNA polymerases"/>
    <property type="match status" value="1"/>
</dbReference>
<accession>A0AAF0ULK7</accession>
<evidence type="ECO:0000313" key="2">
    <source>
        <dbReference type="EMBL" id="WMV48114.1"/>
    </source>
</evidence>
<dbReference type="EMBL" id="CP133620">
    <property type="protein sequence ID" value="WMV48114.1"/>
    <property type="molecule type" value="Genomic_DNA"/>
</dbReference>
<name>A0AAF0ULK7_SOLVR</name>
<evidence type="ECO:0000259" key="1">
    <source>
        <dbReference type="PROSITE" id="PS50878"/>
    </source>
</evidence>
<reference evidence="2" key="1">
    <citation type="submission" date="2023-08" db="EMBL/GenBank/DDBJ databases">
        <title>A de novo genome assembly of Solanum verrucosum Schlechtendal, a Mexican diploid species geographically isolated from the other diploid A-genome species in potato relatives.</title>
        <authorList>
            <person name="Hosaka K."/>
        </authorList>
    </citation>
    <scope>NUCLEOTIDE SEQUENCE</scope>
    <source>
        <tissue evidence="2">Young leaves</tissue>
    </source>
</reference>
<sequence length="211" mass="24160">MLKEDILSTLRQFHDHQVFEKSLNATYVALIPKKVGVMELRDFRPISKWIDYCIKTIRFSILVNGEPVDFFPSERGLRQGDPLSPFLFILAMEGYNSMMRVATQNNSLKGFKVRNSSGREMQICHLLYADDTIIFCEAKAEQVAFIRMTLVVFETVSGLSVNWRKISIFTIKEVPQLQSLARILGCKVEHLPTTYLGMPLGHNHKELFGMA</sequence>
<feature type="domain" description="Reverse transcriptase" evidence="1">
    <location>
        <begin position="1"/>
        <end position="200"/>
    </location>
</feature>
<proteinExistence type="predicted"/>
<dbReference type="Proteomes" id="UP001234989">
    <property type="component" value="Chromosome 9"/>
</dbReference>
<evidence type="ECO:0000313" key="3">
    <source>
        <dbReference type="Proteomes" id="UP001234989"/>
    </source>
</evidence>
<organism evidence="2 3">
    <name type="scientific">Solanum verrucosum</name>
    <dbReference type="NCBI Taxonomy" id="315347"/>
    <lineage>
        <taxon>Eukaryota</taxon>
        <taxon>Viridiplantae</taxon>
        <taxon>Streptophyta</taxon>
        <taxon>Embryophyta</taxon>
        <taxon>Tracheophyta</taxon>
        <taxon>Spermatophyta</taxon>
        <taxon>Magnoliopsida</taxon>
        <taxon>eudicotyledons</taxon>
        <taxon>Gunneridae</taxon>
        <taxon>Pentapetalae</taxon>
        <taxon>asterids</taxon>
        <taxon>lamiids</taxon>
        <taxon>Solanales</taxon>
        <taxon>Solanaceae</taxon>
        <taxon>Solanoideae</taxon>
        <taxon>Solaneae</taxon>
        <taxon>Solanum</taxon>
    </lineage>
</organism>
<gene>
    <name evidence="2" type="ORF">MTR67_041499</name>
</gene>
<dbReference type="InterPro" id="IPR000477">
    <property type="entry name" value="RT_dom"/>
</dbReference>
<dbReference type="PROSITE" id="PS50878">
    <property type="entry name" value="RT_POL"/>
    <property type="match status" value="1"/>
</dbReference>
<keyword evidence="3" id="KW-1185">Reference proteome</keyword>
<dbReference type="Pfam" id="PF00078">
    <property type="entry name" value="RVT_1"/>
    <property type="match status" value="1"/>
</dbReference>
<dbReference type="PANTHER" id="PTHR46890:SF50">
    <property type="entry name" value="RNA-DIRECTED DNA POLYMERASE, EUKARYOTA, REVERSE TRANSCRIPTASE ZINC-BINDING DOMAIN PROTEIN-RELATED"/>
    <property type="match status" value="1"/>
</dbReference>
<dbReference type="AlphaFoldDB" id="A0AAF0ULK7"/>